<dbReference type="AlphaFoldDB" id="A0A6A4TBA0"/>
<evidence type="ECO:0000313" key="1">
    <source>
        <dbReference type="EMBL" id="KAF0040191.1"/>
    </source>
</evidence>
<accession>A0A6A4TBA0</accession>
<protein>
    <submittedName>
        <fullName evidence="1">Uncharacterized protein</fullName>
    </submittedName>
</protein>
<dbReference type="Proteomes" id="UP000438429">
    <property type="component" value="Unassembled WGS sequence"/>
</dbReference>
<name>A0A6A4TBA0_SCOMX</name>
<sequence length="277" mass="31375">MQRELQQDEVRVGGWEAAVSVHSPQIIIVNHRTKMQNVAPLSYFTREVDYESQRALLLQNIESDFELKWMNESRPERRADDDAASPWVHLVERSRGADNALAALWLFFTVRAVKHERQAKHVTAAGGVSVSTGRWASENAAAGAAAVVYVRSREEPLARWRKGSVSTGERTETRKQEQERTFQRVLMKGVCSDTTQLIGRLKEPVSSSSSSWSNLLFCKPLDSLMKLRPPGFESVERPRRSKDPETLTTRLGVHMFSSVYVTRGRTQPRQPVVARIC</sequence>
<organism evidence="1 2">
    <name type="scientific">Scophthalmus maximus</name>
    <name type="common">Turbot</name>
    <name type="synonym">Psetta maxima</name>
    <dbReference type="NCBI Taxonomy" id="52904"/>
    <lineage>
        <taxon>Eukaryota</taxon>
        <taxon>Metazoa</taxon>
        <taxon>Chordata</taxon>
        <taxon>Craniata</taxon>
        <taxon>Vertebrata</taxon>
        <taxon>Euteleostomi</taxon>
        <taxon>Actinopterygii</taxon>
        <taxon>Neopterygii</taxon>
        <taxon>Teleostei</taxon>
        <taxon>Neoteleostei</taxon>
        <taxon>Acanthomorphata</taxon>
        <taxon>Carangaria</taxon>
        <taxon>Pleuronectiformes</taxon>
        <taxon>Pleuronectoidei</taxon>
        <taxon>Scophthalmidae</taxon>
        <taxon>Scophthalmus</taxon>
    </lineage>
</organism>
<dbReference type="EMBL" id="VEVO01000007">
    <property type="protein sequence ID" value="KAF0040191.1"/>
    <property type="molecule type" value="Genomic_DNA"/>
</dbReference>
<evidence type="ECO:0000313" key="2">
    <source>
        <dbReference type="Proteomes" id="UP000438429"/>
    </source>
</evidence>
<proteinExistence type="predicted"/>
<reference evidence="1 2" key="1">
    <citation type="submission" date="2019-06" db="EMBL/GenBank/DDBJ databases">
        <title>Draft genomes of female and male turbot (Scophthalmus maximus).</title>
        <authorList>
            <person name="Xu H."/>
            <person name="Xu X.-W."/>
            <person name="Shao C."/>
            <person name="Chen S."/>
        </authorList>
    </citation>
    <scope>NUCLEOTIDE SEQUENCE [LARGE SCALE GENOMIC DNA]</scope>
    <source>
        <strain evidence="1">Ysfricsl-2016a</strain>
        <tissue evidence="1">Blood</tissue>
    </source>
</reference>
<gene>
    <name evidence="1" type="ORF">F2P81_008426</name>
</gene>
<comment type="caution">
    <text evidence="1">The sequence shown here is derived from an EMBL/GenBank/DDBJ whole genome shotgun (WGS) entry which is preliminary data.</text>
</comment>